<protein>
    <recommendedName>
        <fullName evidence="9">ATP-dependent Clp protease ATP-binding subunit ClpX</fullName>
    </recommendedName>
</protein>
<keyword evidence="3" id="KW-0175">Coiled coil</keyword>
<dbReference type="InterPro" id="IPR019489">
    <property type="entry name" value="Clp_ATPase_C"/>
</dbReference>
<dbReference type="GO" id="GO:0005759">
    <property type="term" value="C:mitochondrial matrix"/>
    <property type="evidence" value="ECO:0007669"/>
    <property type="project" value="TreeGrafter"/>
</dbReference>
<dbReference type="GO" id="GO:0016887">
    <property type="term" value="F:ATP hydrolysis activity"/>
    <property type="evidence" value="ECO:0007669"/>
    <property type="project" value="InterPro"/>
</dbReference>
<dbReference type="InterPro" id="IPR050052">
    <property type="entry name" value="ATP-dep_Clp_protease_ClpX"/>
</dbReference>
<dbReference type="eggNOG" id="KOG0745">
    <property type="taxonomic scope" value="Eukaryota"/>
</dbReference>
<dbReference type="SMART" id="SM00382">
    <property type="entry name" value="AAA"/>
    <property type="match status" value="1"/>
</dbReference>
<evidence type="ECO:0000256" key="3">
    <source>
        <dbReference type="SAM" id="Coils"/>
    </source>
</evidence>
<dbReference type="Pfam" id="PF07724">
    <property type="entry name" value="AAA_2"/>
    <property type="match status" value="1"/>
</dbReference>
<dbReference type="Gene3D" id="3.40.50.300">
    <property type="entry name" value="P-loop containing nucleotide triphosphate hydrolases"/>
    <property type="match status" value="1"/>
</dbReference>
<dbReference type="Gene3D" id="1.10.8.60">
    <property type="match status" value="1"/>
</dbReference>
<dbReference type="InParanoid" id="W3X050"/>
<feature type="domain" description="Clp ATPase C-terminal" evidence="6">
    <location>
        <begin position="461"/>
        <end position="551"/>
    </location>
</feature>
<evidence type="ECO:0000256" key="4">
    <source>
        <dbReference type="SAM" id="MobiDB-lite"/>
    </source>
</evidence>
<gene>
    <name evidence="7" type="ORF">PFICI_09333</name>
</gene>
<dbReference type="OMA" id="HRSDFTN"/>
<dbReference type="PANTHER" id="PTHR48102:SF7">
    <property type="entry name" value="ATP-DEPENDENT CLP PROTEASE ATP-BINDING SUBUNIT CLPX-LIKE, MITOCHONDRIAL"/>
    <property type="match status" value="1"/>
</dbReference>
<evidence type="ECO:0000313" key="7">
    <source>
        <dbReference type="EMBL" id="ETS79480.1"/>
    </source>
</evidence>
<keyword evidence="8" id="KW-1185">Reference proteome</keyword>
<dbReference type="FunCoup" id="W3X050">
    <property type="interactions" value="664"/>
</dbReference>
<sequence length="600" mass="67476">MLSMIKRVRAAPVSMPLSSLRFRGFATSLPLRTAPRRSRDLSSSFSNTYDPDEEGRGPMFNKNTFGVPKFYPRDLKKRVDEYVVGQDRAKKTISSVIFNHYQNIRRRHHQEEQERKREEKLLRRHEARDRFAREREGVHPVEGAPYYHPVRRSYAADEVYEDEFPGHNESVNDRAHKVWQHREEEDDFYIPEDPSRPPPVKIDKSNLLLLGPTGVGKTFIVETLSKKISAPLTICDCNSFTQAGYIGQDVETCIERLLIEANYDIKACEHGIVILDEFDKIARRETMNGRDVGGEGVQQALLKLVEGSKVTVNVKDNRSSSSRSASPITTNYSGPGSTSSSSGPQTQPPQSGKVDQYTIDTSNILFVFCGAFVGLDKQILNRVSKSSMGFGSELRSRADDSKGRANLPLDLFKHLPHRPANEEDRSTLTPLDLTIPEDLQGFGFIPELIGRIHNIVALSPLSQDDLFRILTEPRNSLVSQYTALFETYPSTLAFTQKALRAVAERAEKSRTGARGLKMEMERVLAEAMFDAPVPYVLVTEAAVRGTDKPCYWGKDGKYEMERRIKDEDGSLPHDNTGHGAREVVSGTTFEQYRQAGESGA</sequence>
<evidence type="ECO:0000259" key="5">
    <source>
        <dbReference type="SMART" id="SM00382"/>
    </source>
</evidence>
<organism evidence="7 8">
    <name type="scientific">Pestalotiopsis fici (strain W106-1 / CGMCC3.15140)</name>
    <dbReference type="NCBI Taxonomy" id="1229662"/>
    <lineage>
        <taxon>Eukaryota</taxon>
        <taxon>Fungi</taxon>
        <taxon>Dikarya</taxon>
        <taxon>Ascomycota</taxon>
        <taxon>Pezizomycotina</taxon>
        <taxon>Sordariomycetes</taxon>
        <taxon>Xylariomycetidae</taxon>
        <taxon>Amphisphaeriales</taxon>
        <taxon>Sporocadaceae</taxon>
        <taxon>Pestalotiopsis</taxon>
    </lineage>
</organism>
<dbReference type="InterPro" id="IPR003593">
    <property type="entry name" value="AAA+_ATPase"/>
</dbReference>
<feature type="coiled-coil region" evidence="3">
    <location>
        <begin position="101"/>
        <end position="130"/>
    </location>
</feature>
<keyword evidence="1" id="KW-0547">Nucleotide-binding</keyword>
<dbReference type="GO" id="GO:0051603">
    <property type="term" value="P:proteolysis involved in protein catabolic process"/>
    <property type="evidence" value="ECO:0007669"/>
    <property type="project" value="TreeGrafter"/>
</dbReference>
<dbReference type="Proteomes" id="UP000030651">
    <property type="component" value="Unassembled WGS sequence"/>
</dbReference>
<evidence type="ECO:0000313" key="8">
    <source>
        <dbReference type="Proteomes" id="UP000030651"/>
    </source>
</evidence>
<dbReference type="GO" id="GO:0005524">
    <property type="term" value="F:ATP binding"/>
    <property type="evidence" value="ECO:0007669"/>
    <property type="project" value="UniProtKB-KW"/>
</dbReference>
<dbReference type="InterPro" id="IPR003959">
    <property type="entry name" value="ATPase_AAA_core"/>
</dbReference>
<dbReference type="Pfam" id="PF10431">
    <property type="entry name" value="ClpB_D2-small"/>
    <property type="match status" value="1"/>
</dbReference>
<dbReference type="PANTHER" id="PTHR48102">
    <property type="entry name" value="ATP-DEPENDENT CLP PROTEASE ATP-BINDING SUBUNIT CLPX-LIKE, MITOCHONDRIAL-RELATED"/>
    <property type="match status" value="1"/>
</dbReference>
<feature type="region of interest" description="Disordered" evidence="4">
    <location>
        <begin position="36"/>
        <end position="61"/>
    </location>
</feature>
<dbReference type="EMBL" id="KI912114">
    <property type="protein sequence ID" value="ETS79480.1"/>
    <property type="molecule type" value="Genomic_DNA"/>
</dbReference>
<evidence type="ECO:0000256" key="1">
    <source>
        <dbReference type="ARBA" id="ARBA00022741"/>
    </source>
</evidence>
<reference evidence="8" key="1">
    <citation type="journal article" date="2015" name="BMC Genomics">
        <title>Genomic and transcriptomic analysis of the endophytic fungus Pestalotiopsis fici reveals its lifestyle and high potential for synthesis of natural products.</title>
        <authorList>
            <person name="Wang X."/>
            <person name="Zhang X."/>
            <person name="Liu L."/>
            <person name="Xiang M."/>
            <person name="Wang W."/>
            <person name="Sun X."/>
            <person name="Che Y."/>
            <person name="Guo L."/>
            <person name="Liu G."/>
            <person name="Guo L."/>
            <person name="Wang C."/>
            <person name="Yin W.B."/>
            <person name="Stadler M."/>
            <person name="Zhang X."/>
            <person name="Liu X."/>
        </authorList>
    </citation>
    <scope>NUCLEOTIDE SEQUENCE [LARGE SCALE GENOMIC DNA]</scope>
    <source>
        <strain evidence="8">W106-1 / CGMCC3.15140</strain>
    </source>
</reference>
<feature type="compositionally biased region" description="Basic and acidic residues" evidence="4">
    <location>
        <begin position="567"/>
        <end position="581"/>
    </location>
</feature>
<dbReference type="STRING" id="1229662.W3X050"/>
<dbReference type="SMART" id="SM01086">
    <property type="entry name" value="ClpB_D2-small"/>
    <property type="match status" value="1"/>
</dbReference>
<feature type="region of interest" description="Disordered" evidence="4">
    <location>
        <begin position="567"/>
        <end position="600"/>
    </location>
</feature>
<dbReference type="HOGENOM" id="CLU_014218_1_1_1"/>
<dbReference type="KEGG" id="pfy:PFICI_09333"/>
<name>W3X050_PESFW</name>
<dbReference type="InterPro" id="IPR027417">
    <property type="entry name" value="P-loop_NTPase"/>
</dbReference>
<dbReference type="SUPFAM" id="SSF52540">
    <property type="entry name" value="P-loop containing nucleoside triphosphate hydrolases"/>
    <property type="match status" value="1"/>
</dbReference>
<dbReference type="OrthoDB" id="1721884at2759"/>
<feature type="domain" description="AAA+ ATPase" evidence="5">
    <location>
        <begin position="203"/>
        <end position="385"/>
    </location>
</feature>
<proteinExistence type="predicted"/>
<dbReference type="GeneID" id="19274346"/>
<dbReference type="RefSeq" id="XP_007836105.1">
    <property type="nucleotide sequence ID" value="XM_007837914.1"/>
</dbReference>
<evidence type="ECO:0008006" key="9">
    <source>
        <dbReference type="Google" id="ProtNLM"/>
    </source>
</evidence>
<evidence type="ECO:0000259" key="6">
    <source>
        <dbReference type="SMART" id="SM01086"/>
    </source>
</evidence>
<keyword evidence="2" id="KW-0067">ATP-binding</keyword>
<dbReference type="FunFam" id="1.10.8.60:FF:000138">
    <property type="entry name" value="ATP-dependent Clp protease ATP-binding subunit ClpX"/>
    <property type="match status" value="1"/>
</dbReference>
<feature type="compositionally biased region" description="Low complexity" evidence="4">
    <location>
        <begin position="333"/>
        <end position="352"/>
    </location>
</feature>
<dbReference type="AlphaFoldDB" id="W3X050"/>
<accession>W3X050</accession>
<evidence type="ECO:0000256" key="2">
    <source>
        <dbReference type="ARBA" id="ARBA00022840"/>
    </source>
</evidence>
<feature type="region of interest" description="Disordered" evidence="4">
    <location>
        <begin position="314"/>
        <end position="354"/>
    </location>
</feature>